<gene>
    <name evidence="3" type="ORF">HMPREF1071_00823</name>
</gene>
<protein>
    <recommendedName>
        <fullName evidence="5">DUF1016 domain-containing protein</fullName>
    </recommendedName>
</protein>
<evidence type="ECO:0000313" key="4">
    <source>
        <dbReference type="Proteomes" id="UP000005150"/>
    </source>
</evidence>
<dbReference type="RefSeq" id="WP_007478819.1">
    <property type="nucleotide sequence ID" value="NZ_JH724307.1"/>
</dbReference>
<keyword evidence="4" id="KW-1185">Reference proteome</keyword>
<dbReference type="GO" id="GO:0003676">
    <property type="term" value="F:nucleic acid binding"/>
    <property type="evidence" value="ECO:0007669"/>
    <property type="project" value="InterPro"/>
</dbReference>
<proteinExistence type="predicted"/>
<dbReference type="EMBL" id="AGXV01000010">
    <property type="protein sequence ID" value="EIY69803.1"/>
    <property type="molecule type" value="Genomic_DNA"/>
</dbReference>
<sequence>MKDNPIITIDSEYIEWLKAIKQQIRSTKIRMIKTANTELIHFYWRLGQIISLKLKEQNWGDKVINKLSIDLRNEFPDMQGFSRQNLYYSKNFYEFYARQIHISPNNSIVPQVEGQLQIADNYKIIFDIPWGHQKVIISKAQNIEEALFYAHQTLSNSWSRSILENQFKQQFYEHYRQGQTNFSHTLPTLTADMAQEVVKDPYWFDFVSVSQKARERDIEKQLVTHITQFLLELGKGFAFVGEQYCLNLNNKEYFCDLLFYHIPLRAYVVIELKNGNFKPEHLGQLNFYQNLINNTLRGEYDNPTIGMLLCRDKDRIEVEYALQNISSPIGVSEFNVKELLPENLKSKLPTVEEVEEELNKLVEN</sequence>
<evidence type="ECO:0000259" key="2">
    <source>
        <dbReference type="Pfam" id="PF17761"/>
    </source>
</evidence>
<feature type="domain" description="YhcG PDDEXK nuclease" evidence="1">
    <location>
        <begin position="195"/>
        <end position="349"/>
    </location>
</feature>
<dbReference type="PANTHER" id="PTHR30547">
    <property type="entry name" value="UNCHARACTERIZED PROTEIN YHCG-RELATED"/>
    <property type="match status" value="1"/>
</dbReference>
<evidence type="ECO:0000259" key="1">
    <source>
        <dbReference type="Pfam" id="PF06250"/>
    </source>
</evidence>
<organism evidence="3 4">
    <name type="scientific">Bacteroides salyersiae CL02T12C01</name>
    <dbReference type="NCBI Taxonomy" id="997887"/>
    <lineage>
        <taxon>Bacteria</taxon>
        <taxon>Pseudomonadati</taxon>
        <taxon>Bacteroidota</taxon>
        <taxon>Bacteroidia</taxon>
        <taxon>Bacteroidales</taxon>
        <taxon>Bacteroidaceae</taxon>
        <taxon>Bacteroides</taxon>
    </lineage>
</organism>
<dbReference type="OrthoDB" id="9801263at2"/>
<feature type="domain" description="YhcG N-terminal" evidence="2">
    <location>
        <begin position="20"/>
        <end position="173"/>
    </location>
</feature>
<evidence type="ECO:0008006" key="5">
    <source>
        <dbReference type="Google" id="ProtNLM"/>
    </source>
</evidence>
<comment type="caution">
    <text evidence="3">The sequence shown here is derived from an EMBL/GenBank/DDBJ whole genome shotgun (WGS) entry which is preliminary data.</text>
</comment>
<dbReference type="InterPro" id="IPR041527">
    <property type="entry name" value="YhcG_N"/>
</dbReference>
<dbReference type="Pfam" id="PF17761">
    <property type="entry name" value="DUF1016_N"/>
    <property type="match status" value="1"/>
</dbReference>
<dbReference type="Proteomes" id="UP000005150">
    <property type="component" value="Unassembled WGS sequence"/>
</dbReference>
<accession>I9TKZ8</accession>
<dbReference type="GeneID" id="93115690"/>
<dbReference type="Pfam" id="PF06250">
    <property type="entry name" value="YhcG_C"/>
    <property type="match status" value="1"/>
</dbReference>
<dbReference type="InterPro" id="IPR009362">
    <property type="entry name" value="YhcG_C"/>
</dbReference>
<dbReference type="PATRIC" id="fig|997887.3.peg.858"/>
<name>I9TKZ8_9BACE</name>
<evidence type="ECO:0000313" key="3">
    <source>
        <dbReference type="EMBL" id="EIY69803.1"/>
    </source>
</evidence>
<dbReference type="Gene3D" id="3.40.1350.10">
    <property type="match status" value="1"/>
</dbReference>
<dbReference type="InterPro" id="IPR011856">
    <property type="entry name" value="tRNA_endonuc-like_dom_sf"/>
</dbReference>
<reference evidence="3 4" key="1">
    <citation type="submission" date="2012-02" db="EMBL/GenBank/DDBJ databases">
        <title>The Genome Sequence of Bacteroides salyersiae CL02T12C01.</title>
        <authorList>
            <consortium name="The Broad Institute Genome Sequencing Platform"/>
            <person name="Earl A."/>
            <person name="Ward D."/>
            <person name="Feldgarden M."/>
            <person name="Gevers D."/>
            <person name="Zitomersky N.L."/>
            <person name="Coyne M.J."/>
            <person name="Comstock L.E."/>
            <person name="Young S.K."/>
            <person name="Zeng Q."/>
            <person name="Gargeya S."/>
            <person name="Fitzgerald M."/>
            <person name="Haas B."/>
            <person name="Abouelleil A."/>
            <person name="Alvarado L."/>
            <person name="Arachchi H.M."/>
            <person name="Berlin A."/>
            <person name="Chapman S.B."/>
            <person name="Gearin G."/>
            <person name="Goldberg J."/>
            <person name="Griggs A."/>
            <person name="Gujja S."/>
            <person name="Hansen M."/>
            <person name="Heiman D."/>
            <person name="Howarth C."/>
            <person name="Larimer J."/>
            <person name="Lui A."/>
            <person name="MacDonald P.J.P."/>
            <person name="McCowen C."/>
            <person name="Montmayeur A."/>
            <person name="Murphy C."/>
            <person name="Neiman D."/>
            <person name="Pearson M."/>
            <person name="Priest M."/>
            <person name="Roberts A."/>
            <person name="Saif S."/>
            <person name="Shea T."/>
            <person name="Sisk P."/>
            <person name="Stolte C."/>
            <person name="Sykes S."/>
            <person name="Wortman J."/>
            <person name="Nusbaum C."/>
            <person name="Birren B."/>
        </authorList>
    </citation>
    <scope>NUCLEOTIDE SEQUENCE [LARGE SCALE GENOMIC DNA]</scope>
    <source>
        <strain evidence="3 4">CL02T12C01</strain>
    </source>
</reference>
<dbReference type="AlphaFoldDB" id="I9TKZ8"/>
<dbReference type="PANTHER" id="PTHR30547:SF0">
    <property type="entry name" value="BLR8175 PROTEIN"/>
    <property type="match status" value="1"/>
</dbReference>
<dbReference type="HOGENOM" id="CLU_046640_0_1_10"/>
<dbReference type="InterPro" id="IPR053148">
    <property type="entry name" value="PD-DEXK-like_domain"/>
</dbReference>